<keyword evidence="1" id="KW-1133">Transmembrane helix</keyword>
<reference evidence="3" key="1">
    <citation type="journal article" date="2019" name="Int. J. Syst. Evol. Microbiol.">
        <title>The Global Catalogue of Microorganisms (GCM) 10K type strain sequencing project: providing services to taxonomists for standard genome sequencing and annotation.</title>
        <authorList>
            <consortium name="The Broad Institute Genomics Platform"/>
            <consortium name="The Broad Institute Genome Sequencing Center for Infectious Disease"/>
            <person name="Wu L."/>
            <person name="Ma J."/>
        </authorList>
    </citation>
    <scope>NUCLEOTIDE SEQUENCE [LARGE SCALE GENOMIC DNA]</scope>
    <source>
        <strain evidence="3">JCM 4087</strain>
    </source>
</reference>
<organism evidence="2 3">
    <name type="scientific">Acidicapsa dinghuensis</name>
    <dbReference type="NCBI Taxonomy" id="2218256"/>
    <lineage>
        <taxon>Bacteria</taxon>
        <taxon>Pseudomonadati</taxon>
        <taxon>Acidobacteriota</taxon>
        <taxon>Terriglobia</taxon>
        <taxon>Terriglobales</taxon>
        <taxon>Acidobacteriaceae</taxon>
        <taxon>Acidicapsa</taxon>
    </lineage>
</organism>
<feature type="transmembrane region" description="Helical" evidence="1">
    <location>
        <begin position="48"/>
        <end position="68"/>
    </location>
</feature>
<dbReference type="Proteomes" id="UP001596091">
    <property type="component" value="Unassembled WGS sequence"/>
</dbReference>
<evidence type="ECO:0000256" key="1">
    <source>
        <dbReference type="SAM" id="Phobius"/>
    </source>
</evidence>
<evidence type="ECO:0000313" key="2">
    <source>
        <dbReference type="EMBL" id="MFC5863340.1"/>
    </source>
</evidence>
<keyword evidence="1" id="KW-0472">Membrane</keyword>
<gene>
    <name evidence="2" type="ORF">ACFPT7_13635</name>
</gene>
<dbReference type="EMBL" id="JBHSPH010000004">
    <property type="protein sequence ID" value="MFC5863340.1"/>
    <property type="molecule type" value="Genomic_DNA"/>
</dbReference>
<sequence>MTELQQVMSWIAVGLVTLMTLLFFWIVMRRGLKEGAWLKVTEAHFAAVVGLPAAAVGSLFLVLVLRITEGPISVKLGTVQFEGAAAPIVFWILCFLAMAYAIRMLWKA</sequence>
<dbReference type="RefSeq" id="WP_263341379.1">
    <property type="nucleotide sequence ID" value="NZ_JAGSYH010000007.1"/>
</dbReference>
<accession>A0ABW1EH61</accession>
<proteinExistence type="predicted"/>
<keyword evidence="3" id="KW-1185">Reference proteome</keyword>
<feature type="transmembrane region" description="Helical" evidence="1">
    <location>
        <begin position="6"/>
        <end position="27"/>
    </location>
</feature>
<feature type="transmembrane region" description="Helical" evidence="1">
    <location>
        <begin position="88"/>
        <end position="106"/>
    </location>
</feature>
<keyword evidence="1" id="KW-0812">Transmembrane</keyword>
<protein>
    <submittedName>
        <fullName evidence="2">Uncharacterized protein</fullName>
    </submittedName>
</protein>
<name>A0ABW1EH61_9BACT</name>
<comment type="caution">
    <text evidence="2">The sequence shown here is derived from an EMBL/GenBank/DDBJ whole genome shotgun (WGS) entry which is preliminary data.</text>
</comment>
<evidence type="ECO:0000313" key="3">
    <source>
        <dbReference type="Proteomes" id="UP001596091"/>
    </source>
</evidence>